<dbReference type="AlphaFoldDB" id="V9F9N0"/>
<sequence length="43" mass="4931">MTDTGPLSIRGQILRISSGEGQIGTIYMWKIMTDSWYNNVHRC</sequence>
<dbReference type="HOGENOM" id="CLU_3243341_0_0_1"/>
<organism evidence="1 2">
    <name type="scientific">Phytophthora nicotianae P1569</name>
    <dbReference type="NCBI Taxonomy" id="1317065"/>
    <lineage>
        <taxon>Eukaryota</taxon>
        <taxon>Sar</taxon>
        <taxon>Stramenopiles</taxon>
        <taxon>Oomycota</taxon>
        <taxon>Peronosporomycetes</taxon>
        <taxon>Peronosporales</taxon>
        <taxon>Peronosporaceae</taxon>
        <taxon>Phytophthora</taxon>
    </lineage>
</organism>
<protein>
    <submittedName>
        <fullName evidence="1">Uncharacterized protein</fullName>
    </submittedName>
</protein>
<evidence type="ECO:0000313" key="2">
    <source>
        <dbReference type="Proteomes" id="UP000018721"/>
    </source>
</evidence>
<keyword evidence="2" id="KW-1185">Reference proteome</keyword>
<dbReference type="Proteomes" id="UP000018721">
    <property type="component" value="Unassembled WGS sequence"/>
</dbReference>
<dbReference type="EMBL" id="ANIZ01001461">
    <property type="protein sequence ID" value="ETI47097.1"/>
    <property type="molecule type" value="Genomic_DNA"/>
</dbReference>
<gene>
    <name evidence="1" type="ORF">F443_08618</name>
</gene>
<evidence type="ECO:0000313" key="1">
    <source>
        <dbReference type="EMBL" id="ETI47097.1"/>
    </source>
</evidence>
<reference evidence="1 2" key="1">
    <citation type="submission" date="2013-11" db="EMBL/GenBank/DDBJ databases">
        <title>The Genome Sequence of Phytophthora parasitica P1569.</title>
        <authorList>
            <consortium name="The Broad Institute Genomics Platform"/>
            <person name="Russ C."/>
            <person name="Tyler B."/>
            <person name="Panabieres F."/>
            <person name="Shan W."/>
            <person name="Tripathy S."/>
            <person name="Grunwald N."/>
            <person name="Machado M."/>
            <person name="Johnson C.S."/>
            <person name="Arredondo F."/>
            <person name="Hong C."/>
            <person name="Coffey M."/>
            <person name="Young S.K."/>
            <person name="Zeng Q."/>
            <person name="Gargeya S."/>
            <person name="Fitzgerald M."/>
            <person name="Abouelleil A."/>
            <person name="Alvarado L."/>
            <person name="Chapman S.B."/>
            <person name="Gainer-Dewar J."/>
            <person name="Goldberg J."/>
            <person name="Griggs A."/>
            <person name="Gujja S."/>
            <person name="Hansen M."/>
            <person name="Howarth C."/>
            <person name="Imamovic A."/>
            <person name="Ireland A."/>
            <person name="Larimer J."/>
            <person name="McCowan C."/>
            <person name="Murphy C."/>
            <person name="Pearson M."/>
            <person name="Poon T.W."/>
            <person name="Priest M."/>
            <person name="Roberts A."/>
            <person name="Saif S."/>
            <person name="Shea T."/>
            <person name="Sykes S."/>
            <person name="Wortman J."/>
            <person name="Nusbaum C."/>
            <person name="Birren B."/>
        </authorList>
    </citation>
    <scope>NUCLEOTIDE SEQUENCE [LARGE SCALE GENOMIC DNA]</scope>
    <source>
        <strain evidence="1 2">P1569</strain>
    </source>
</reference>
<proteinExistence type="predicted"/>
<name>V9F9N0_PHYNI</name>
<comment type="caution">
    <text evidence="1">The sequence shown here is derived from an EMBL/GenBank/DDBJ whole genome shotgun (WGS) entry which is preliminary data.</text>
</comment>
<accession>V9F9N0</accession>